<evidence type="ECO:0000256" key="5">
    <source>
        <dbReference type="SAM" id="SignalP"/>
    </source>
</evidence>
<protein>
    <recommendedName>
        <fullName evidence="8">Kelch repeat-containing protein</fullName>
    </recommendedName>
</protein>
<name>A0A430M6I8_9HYPO</name>
<dbReference type="Proteomes" id="UP000287124">
    <property type="component" value="Unassembled WGS sequence"/>
</dbReference>
<feature type="compositionally biased region" description="Pro residues" evidence="3">
    <location>
        <begin position="630"/>
        <end position="641"/>
    </location>
</feature>
<dbReference type="PANTHER" id="PTHR47435">
    <property type="entry name" value="KELCH REPEAT PROTEIN (AFU_ORTHOLOGUE AFUA_5G12780)"/>
    <property type="match status" value="1"/>
</dbReference>
<evidence type="ECO:0000256" key="1">
    <source>
        <dbReference type="ARBA" id="ARBA00022737"/>
    </source>
</evidence>
<keyword evidence="5" id="KW-0732">Signal</keyword>
<feature type="transmembrane region" description="Helical" evidence="4">
    <location>
        <begin position="497"/>
        <end position="519"/>
    </location>
</feature>
<gene>
    <name evidence="6" type="ORF">BHE90_001814</name>
</gene>
<feature type="region of interest" description="Disordered" evidence="3">
    <location>
        <begin position="459"/>
        <end position="495"/>
    </location>
</feature>
<evidence type="ECO:0000256" key="2">
    <source>
        <dbReference type="ARBA" id="ARBA00023004"/>
    </source>
</evidence>
<keyword evidence="7" id="KW-1185">Reference proteome</keyword>
<feature type="compositionally biased region" description="Polar residues" evidence="3">
    <location>
        <begin position="552"/>
        <end position="565"/>
    </location>
</feature>
<evidence type="ECO:0000313" key="6">
    <source>
        <dbReference type="EMBL" id="RTE83574.1"/>
    </source>
</evidence>
<feature type="compositionally biased region" description="Low complexity" evidence="3">
    <location>
        <begin position="534"/>
        <end position="551"/>
    </location>
</feature>
<feature type="signal peptide" evidence="5">
    <location>
        <begin position="1"/>
        <end position="23"/>
    </location>
</feature>
<dbReference type="GO" id="GO:0019760">
    <property type="term" value="P:glucosinolate metabolic process"/>
    <property type="evidence" value="ECO:0007669"/>
    <property type="project" value="UniProtKB-ARBA"/>
</dbReference>
<keyword evidence="2" id="KW-0408">Iron</keyword>
<dbReference type="PANTHER" id="PTHR47435:SF4">
    <property type="entry name" value="KELCH REPEAT PROTEIN (AFU_ORTHOLOGUE AFUA_5G12780)"/>
    <property type="match status" value="1"/>
</dbReference>
<evidence type="ECO:0008006" key="8">
    <source>
        <dbReference type="Google" id="ProtNLM"/>
    </source>
</evidence>
<evidence type="ECO:0000313" key="7">
    <source>
        <dbReference type="Proteomes" id="UP000287124"/>
    </source>
</evidence>
<feature type="compositionally biased region" description="Low complexity" evidence="3">
    <location>
        <begin position="473"/>
        <end position="495"/>
    </location>
</feature>
<dbReference type="SUPFAM" id="SSF117281">
    <property type="entry name" value="Kelch motif"/>
    <property type="match status" value="1"/>
</dbReference>
<evidence type="ECO:0000256" key="4">
    <source>
        <dbReference type="SAM" id="Phobius"/>
    </source>
</evidence>
<organism evidence="6 7">
    <name type="scientific">Fusarium euwallaceae</name>
    <dbReference type="NCBI Taxonomy" id="1147111"/>
    <lineage>
        <taxon>Eukaryota</taxon>
        <taxon>Fungi</taxon>
        <taxon>Dikarya</taxon>
        <taxon>Ascomycota</taxon>
        <taxon>Pezizomycotina</taxon>
        <taxon>Sordariomycetes</taxon>
        <taxon>Hypocreomycetidae</taxon>
        <taxon>Hypocreales</taxon>
        <taxon>Nectriaceae</taxon>
        <taxon>Fusarium</taxon>
        <taxon>Fusarium solani species complex</taxon>
    </lineage>
</organism>
<dbReference type="Gene3D" id="2.120.10.80">
    <property type="entry name" value="Kelch-type beta propeller"/>
    <property type="match status" value="1"/>
</dbReference>
<keyword evidence="4" id="KW-1133">Transmembrane helix</keyword>
<dbReference type="InterPro" id="IPR015915">
    <property type="entry name" value="Kelch-typ_b-propeller"/>
</dbReference>
<reference evidence="6 7" key="1">
    <citation type="submission" date="2017-06" db="EMBL/GenBank/DDBJ databases">
        <title>Comparative genomic analysis of Ambrosia Fusariam Clade fungi.</title>
        <authorList>
            <person name="Stajich J.E."/>
            <person name="Carrillo J."/>
            <person name="Kijimoto T."/>
            <person name="Eskalen A."/>
            <person name="O'Donnell K."/>
            <person name="Kasson M."/>
        </authorList>
    </citation>
    <scope>NUCLEOTIDE SEQUENCE [LARGE SCALE GENOMIC DNA]</scope>
    <source>
        <strain evidence="6 7">UCR1854</strain>
    </source>
</reference>
<feature type="region of interest" description="Disordered" evidence="3">
    <location>
        <begin position="526"/>
        <end position="641"/>
    </location>
</feature>
<keyword evidence="1" id="KW-0677">Repeat</keyword>
<feature type="compositionally biased region" description="Basic and acidic residues" evidence="3">
    <location>
        <begin position="594"/>
        <end position="606"/>
    </location>
</feature>
<proteinExistence type="predicted"/>
<keyword evidence="4" id="KW-0812">Transmembrane</keyword>
<keyword evidence="4" id="KW-0472">Membrane</keyword>
<feature type="chain" id="PRO_5019294594" description="Kelch repeat-containing protein" evidence="5">
    <location>
        <begin position="24"/>
        <end position="641"/>
    </location>
</feature>
<evidence type="ECO:0000256" key="3">
    <source>
        <dbReference type="SAM" id="MobiDB-lite"/>
    </source>
</evidence>
<dbReference type="AlphaFoldDB" id="A0A430M6I8"/>
<sequence length="641" mass="70531">MICLHWRALLAVLLLCAVRWVAAENPRDDFCRRYAHQATVIDDKLYIDGGWVNYKHFPKTKQDYSNTWLAAHDLNKLVNRGGNLWPDLNISLSKNDRQVVSSAIPSVNGGILWGDEVNKRFYLYGGEWNDGFALRSYHLFSYDILGDKWDDFGTPDISPPPSIASYGAGVGVSQTGMGYYLGGWISKASMTGWDDPRTMSSNFYAYNYDTGEFTNLESPDKQARAEGGMVWLPAGDALGLLVYMGGLVSEEGEDSEDPQPFDEVFVFDAQSNRWFTQKTTGQIPQNRRQFCIDVAWAPDKSSFNIYLWGGLSAPPPVVNTTSFADVYILTIPSFTWVKAWPDSPGNGTSPPEFGHYSSSCNMLKNMSQLFVIGGTYTDTDACDLGEHEWGMHNFWTGTLNNEGDNETYWALYDPNVTTNVIPKDVYDIVGGDKEGGATVKEPEDGFDSNNELLKVLLTRRPSIAERSPTRQVSPSPTASTTETPSSSPSGSKLSTGGIVGISIGSVVGLAVIVTVWYCIGKRVVRRREERRRSQMTQPQPQPQYYSGYQVSHQGMVSPQTSNGHNSMGYWGSQPSSPQMANPHGANSPPPTELPAEHPAYHGRDVSEVSELGMNKGNVSPLGIVPTQGHSPPPPPGPVMMP</sequence>
<dbReference type="EMBL" id="MIKF01000014">
    <property type="protein sequence ID" value="RTE83574.1"/>
    <property type="molecule type" value="Genomic_DNA"/>
</dbReference>
<comment type="caution">
    <text evidence="6">The sequence shown here is derived from an EMBL/GenBank/DDBJ whole genome shotgun (WGS) entry which is preliminary data.</text>
</comment>
<accession>A0A430M6I8</accession>